<dbReference type="PANTHER" id="PTHR40255:SF1">
    <property type="entry name" value="PROTOPORPHYRINOGEN IX OXIDASE"/>
    <property type="match status" value="1"/>
</dbReference>
<comment type="cofactor">
    <cofactor evidence="14 15">
        <name>heme b</name>
        <dbReference type="ChEBI" id="CHEBI:60344"/>
    </cofactor>
    <text evidence="14 15">Binds 1 heme b (iron(II)-protoporphyrin IX) group per subunit.</text>
</comment>
<keyword evidence="7 14" id="KW-0812">Transmembrane</keyword>
<feature type="binding site" description="axial binding residue" evidence="14">
    <location>
        <position position="91"/>
    </location>
    <ligand>
        <name>heme</name>
        <dbReference type="ChEBI" id="CHEBI:30413"/>
    </ligand>
    <ligandPart>
        <name>Fe</name>
        <dbReference type="ChEBI" id="CHEBI:18248"/>
    </ligandPart>
</feature>
<protein>
    <recommendedName>
        <fullName evidence="4 14">Protoporphyrinogen IX oxidase</fullName>
        <shortName evidence="14">PPO</shortName>
        <ecNumber evidence="14 15">1.3.99.-</ecNumber>
    </recommendedName>
</protein>
<organism evidence="16 17">
    <name type="scientific">Mesohalobacter halotolerans</name>
    <dbReference type="NCBI Taxonomy" id="1883405"/>
    <lineage>
        <taxon>Bacteria</taxon>
        <taxon>Pseudomonadati</taxon>
        <taxon>Bacteroidota</taxon>
        <taxon>Flavobacteriia</taxon>
        <taxon>Flavobacteriales</taxon>
        <taxon>Flavobacteriaceae</taxon>
        <taxon>Mesohalobacter</taxon>
    </lineage>
</organism>
<dbReference type="Proteomes" id="UP000306552">
    <property type="component" value="Unassembled WGS sequence"/>
</dbReference>
<evidence type="ECO:0000256" key="3">
    <source>
        <dbReference type="ARBA" id="ARBA00006501"/>
    </source>
</evidence>
<evidence type="ECO:0000256" key="14">
    <source>
        <dbReference type="HAMAP-Rule" id="MF_02239"/>
    </source>
</evidence>
<dbReference type="UniPathway" id="UPA00251">
    <property type="reaction ID" value="UER00324"/>
</dbReference>
<dbReference type="EMBL" id="SWMU01000001">
    <property type="protein sequence ID" value="TKS56970.1"/>
    <property type="molecule type" value="Genomic_DNA"/>
</dbReference>
<evidence type="ECO:0000313" key="16">
    <source>
        <dbReference type="EMBL" id="TKS56970.1"/>
    </source>
</evidence>
<keyword evidence="8 14" id="KW-0479">Metal-binding</keyword>
<feature type="transmembrane region" description="Helical" evidence="14">
    <location>
        <begin position="56"/>
        <end position="77"/>
    </location>
</feature>
<gene>
    <name evidence="16" type="ORF">FCN74_00665</name>
</gene>
<dbReference type="OrthoDB" id="9800824at2"/>
<comment type="catalytic activity">
    <reaction evidence="13 14 15">
        <text>protoporphyrinogen IX + 3 A = protoporphyrin IX + 3 AH2</text>
        <dbReference type="Rhea" id="RHEA:62000"/>
        <dbReference type="ChEBI" id="CHEBI:13193"/>
        <dbReference type="ChEBI" id="CHEBI:17499"/>
        <dbReference type="ChEBI" id="CHEBI:57306"/>
        <dbReference type="ChEBI" id="CHEBI:57307"/>
    </reaction>
</comment>
<dbReference type="RefSeq" id="WP_138930674.1">
    <property type="nucleotide sequence ID" value="NZ_SWMU01000001.1"/>
</dbReference>
<dbReference type="GO" id="GO:0046872">
    <property type="term" value="F:metal ion binding"/>
    <property type="evidence" value="ECO:0007669"/>
    <property type="project" value="UniProtKB-UniRule"/>
</dbReference>
<keyword evidence="9 14" id="KW-1133">Transmembrane helix</keyword>
<feature type="transmembrane region" description="Helical" evidence="14">
    <location>
        <begin position="6"/>
        <end position="32"/>
    </location>
</feature>
<dbReference type="PIRSF" id="PIRSF004638">
    <property type="entry name" value="UCP004638"/>
    <property type="match status" value="1"/>
</dbReference>
<evidence type="ECO:0000256" key="4">
    <source>
        <dbReference type="ARBA" id="ARBA00017504"/>
    </source>
</evidence>
<dbReference type="InterPro" id="IPR005265">
    <property type="entry name" value="HemJ-like"/>
</dbReference>
<evidence type="ECO:0000256" key="9">
    <source>
        <dbReference type="ARBA" id="ARBA00022989"/>
    </source>
</evidence>
<dbReference type="Pfam" id="PF03653">
    <property type="entry name" value="UPF0093"/>
    <property type="match status" value="1"/>
</dbReference>
<comment type="pathway">
    <text evidence="2 14 15">Porphyrin-containing compound metabolism; protoporphyrin-IX biosynthesis; protoporphyrin-IX from protoporphyrinogen-IX: step 1/1.</text>
</comment>
<feature type="transmembrane region" description="Helical" evidence="14">
    <location>
        <begin position="150"/>
        <end position="168"/>
    </location>
</feature>
<name>A0A4U5TRS1_9FLAO</name>
<keyword evidence="10 14" id="KW-0560">Oxidoreductase</keyword>
<evidence type="ECO:0000256" key="11">
    <source>
        <dbReference type="ARBA" id="ARBA00023004"/>
    </source>
</evidence>
<accession>A0A4U5TRS1</accession>
<comment type="similarity">
    <text evidence="3 14 15">Belongs to the HemJ family.</text>
</comment>
<feature type="transmembrane region" description="Helical" evidence="14">
    <location>
        <begin position="83"/>
        <end position="103"/>
    </location>
</feature>
<evidence type="ECO:0000256" key="2">
    <source>
        <dbReference type="ARBA" id="ARBA00005073"/>
    </source>
</evidence>
<evidence type="ECO:0000256" key="10">
    <source>
        <dbReference type="ARBA" id="ARBA00023002"/>
    </source>
</evidence>
<dbReference type="EC" id="1.3.99.-" evidence="14 15"/>
<reference evidence="16 17" key="1">
    <citation type="submission" date="2019-04" db="EMBL/GenBank/DDBJ databases">
        <title>Psychroflexus halotolerans sp. nov., isolated from a marine solar saltern.</title>
        <authorList>
            <person name="Feng X."/>
        </authorList>
    </citation>
    <scope>NUCLEOTIDE SEQUENCE [LARGE SCALE GENOMIC DNA]</scope>
    <source>
        <strain evidence="16 17">WDS2C27</strain>
    </source>
</reference>
<comment type="function">
    <text evidence="14 15">Catalyzes the oxidation of protoporphyrinogen IX to protoporphyrin IX.</text>
</comment>
<comment type="subunit">
    <text evidence="14">Homodimer.</text>
</comment>
<proteinExistence type="inferred from homology"/>
<dbReference type="GO" id="GO:0006782">
    <property type="term" value="P:protoporphyrinogen IX biosynthetic process"/>
    <property type="evidence" value="ECO:0007669"/>
    <property type="project" value="UniProtKB-UniRule"/>
</dbReference>
<evidence type="ECO:0000313" key="17">
    <source>
        <dbReference type="Proteomes" id="UP000306552"/>
    </source>
</evidence>
<comment type="subcellular location">
    <subcellularLocation>
        <location evidence="1 14">Cell membrane</location>
        <topology evidence="1 14">Multi-pass membrane protein</topology>
    </subcellularLocation>
</comment>
<keyword evidence="12 14" id="KW-0472">Membrane</keyword>
<evidence type="ECO:0000256" key="8">
    <source>
        <dbReference type="ARBA" id="ARBA00022723"/>
    </source>
</evidence>
<dbReference type="PANTHER" id="PTHR40255">
    <property type="entry name" value="UPF0093 MEMBRANE PROTEIN SLR1790"/>
    <property type="match status" value="1"/>
</dbReference>
<feature type="binding site" description="axial binding residue" evidence="14">
    <location>
        <position position="10"/>
    </location>
    <ligand>
        <name>heme</name>
        <dbReference type="ChEBI" id="CHEBI:30413"/>
    </ligand>
    <ligandPart>
        <name>Fe</name>
        <dbReference type="ChEBI" id="CHEBI:18248"/>
    </ligandPart>
</feature>
<keyword evidence="11 14" id="KW-0408">Iron</keyword>
<evidence type="ECO:0000256" key="5">
    <source>
        <dbReference type="ARBA" id="ARBA00022475"/>
    </source>
</evidence>
<evidence type="ECO:0000256" key="7">
    <source>
        <dbReference type="ARBA" id="ARBA00022692"/>
    </source>
</evidence>
<feature type="transmembrane region" description="Helical" evidence="14">
    <location>
        <begin position="124"/>
        <end position="144"/>
    </location>
</feature>
<keyword evidence="17" id="KW-1185">Reference proteome</keyword>
<evidence type="ECO:0000256" key="13">
    <source>
        <dbReference type="ARBA" id="ARBA00048390"/>
    </source>
</evidence>
<sequence length="181" mass="21297">MTYLYIKALHIIFVVTWFAGLFYIPRLFIYYIEAQKKPKVERDVLTPQLILMTKRLWYIITWPSAIITLIFGVWLLVLNPSLLALGWMHIKLLFIVILWLYHLKNHQLYLKMKHNKLTWSSSKMRIWNEVATIVLFAVVFLAVLKTSIGWVFGVVGIIALGILLMIGIKAYKNYRLKKGEE</sequence>
<evidence type="ECO:0000256" key="12">
    <source>
        <dbReference type="ARBA" id="ARBA00023136"/>
    </source>
</evidence>
<evidence type="ECO:0000256" key="1">
    <source>
        <dbReference type="ARBA" id="ARBA00004651"/>
    </source>
</evidence>
<dbReference type="HAMAP" id="MF_02239">
    <property type="entry name" value="HemJ"/>
    <property type="match status" value="1"/>
</dbReference>
<keyword evidence="6 14" id="KW-0349">Heme</keyword>
<dbReference type="AlphaFoldDB" id="A0A4U5TRS1"/>
<evidence type="ECO:0000256" key="6">
    <source>
        <dbReference type="ARBA" id="ARBA00022617"/>
    </source>
</evidence>
<dbReference type="GO" id="GO:0070818">
    <property type="term" value="F:protoporphyrinogen oxidase activity"/>
    <property type="evidence" value="ECO:0007669"/>
    <property type="project" value="UniProtKB-UniRule"/>
</dbReference>
<keyword evidence="5 14" id="KW-1003">Cell membrane</keyword>
<comment type="caution">
    <text evidence="16">The sequence shown here is derived from an EMBL/GenBank/DDBJ whole genome shotgun (WGS) entry which is preliminary data.</text>
</comment>
<dbReference type="GO" id="GO:0005886">
    <property type="term" value="C:plasma membrane"/>
    <property type="evidence" value="ECO:0007669"/>
    <property type="project" value="UniProtKB-SubCell"/>
</dbReference>
<evidence type="ECO:0000256" key="15">
    <source>
        <dbReference type="PIRNR" id="PIRNR004638"/>
    </source>
</evidence>